<dbReference type="Proteomes" id="UP000193648">
    <property type="component" value="Unassembled WGS sequence"/>
</dbReference>
<reference evidence="1 2" key="1">
    <citation type="submission" date="2016-07" db="EMBL/GenBank/DDBJ databases">
        <title>Pervasive Adenine N6-methylation of Active Genes in Fungi.</title>
        <authorList>
            <consortium name="DOE Joint Genome Institute"/>
            <person name="Mondo S.J."/>
            <person name="Dannebaum R.O."/>
            <person name="Kuo R.C."/>
            <person name="Labutti K."/>
            <person name="Haridas S."/>
            <person name="Kuo A."/>
            <person name="Salamov A."/>
            <person name="Ahrendt S.R."/>
            <person name="Lipzen A."/>
            <person name="Sullivan W."/>
            <person name="Andreopoulos W.B."/>
            <person name="Clum A."/>
            <person name="Lindquist E."/>
            <person name="Daum C."/>
            <person name="Ramamoorthy G.K."/>
            <person name="Gryganskyi A."/>
            <person name="Culley D."/>
            <person name="Magnuson J.K."/>
            <person name="James T.Y."/>
            <person name="O'Malley M.A."/>
            <person name="Stajich J.E."/>
            <person name="Spatafora J.W."/>
            <person name="Visel A."/>
            <person name="Grigoriev I.V."/>
        </authorList>
    </citation>
    <scope>NUCLEOTIDE SEQUENCE [LARGE SCALE GENOMIC DNA]</scope>
    <source>
        <strain evidence="1 2">NRRL 3116</strain>
    </source>
</reference>
<dbReference type="OrthoDB" id="2432222at2759"/>
<keyword evidence="2" id="KW-1185">Reference proteome</keyword>
<dbReference type="InterPro" id="IPR032675">
    <property type="entry name" value="LRR_dom_sf"/>
</dbReference>
<gene>
    <name evidence="1" type="ORF">BCR41DRAFT_7060</name>
</gene>
<evidence type="ECO:0000313" key="2">
    <source>
        <dbReference type="Proteomes" id="UP000193648"/>
    </source>
</evidence>
<protein>
    <recommendedName>
        <fullName evidence="3">F-box domain-containing protein</fullName>
    </recommendedName>
</protein>
<organism evidence="1 2">
    <name type="scientific">Lobosporangium transversale</name>
    <dbReference type="NCBI Taxonomy" id="64571"/>
    <lineage>
        <taxon>Eukaryota</taxon>
        <taxon>Fungi</taxon>
        <taxon>Fungi incertae sedis</taxon>
        <taxon>Mucoromycota</taxon>
        <taxon>Mortierellomycotina</taxon>
        <taxon>Mortierellomycetes</taxon>
        <taxon>Mortierellales</taxon>
        <taxon>Mortierellaceae</taxon>
        <taxon>Lobosporangium</taxon>
    </lineage>
</organism>
<dbReference type="RefSeq" id="XP_021886545.1">
    <property type="nucleotide sequence ID" value="XM_022030983.1"/>
</dbReference>
<proteinExistence type="predicted"/>
<evidence type="ECO:0008006" key="3">
    <source>
        <dbReference type="Google" id="ProtNLM"/>
    </source>
</evidence>
<dbReference type="AlphaFoldDB" id="A0A1Y2H751"/>
<dbReference type="InParanoid" id="A0A1Y2H751"/>
<comment type="caution">
    <text evidence="1">The sequence shown here is derived from an EMBL/GenBank/DDBJ whole genome shotgun (WGS) entry which is preliminary data.</text>
</comment>
<dbReference type="GeneID" id="33572824"/>
<dbReference type="EMBL" id="MCFF01000001">
    <property type="protein sequence ID" value="ORZ28872.1"/>
    <property type="molecule type" value="Genomic_DNA"/>
</dbReference>
<name>A0A1Y2H751_9FUNG</name>
<accession>A0A1Y2H751</accession>
<sequence>MLVKRCPGLHALEFADSNEKGEPYHAKHDDFCREAFLQHARALLGKFSLYGLRTDKQDILHNGQMIRKTRLRRLCETIETLVFDKHYFEVSGIVQAILSNCPHLKQLTGPKIMVTEIVSGVEWVSTRLTNLTIYLEANVDQETAEGMAKQRIAFRQLGKLTRLRTLDLTSWRRENDKRTLDLRLRAGLNELANLKNLDSLVFRGDNHQRMGLEEATWIVDNWPSIRCLNGHPTNEEDVYTLVHSLLQSHNIVLNN</sequence>
<evidence type="ECO:0000313" key="1">
    <source>
        <dbReference type="EMBL" id="ORZ28872.1"/>
    </source>
</evidence>
<dbReference type="SUPFAM" id="SSF52047">
    <property type="entry name" value="RNI-like"/>
    <property type="match status" value="1"/>
</dbReference>
<dbReference type="Gene3D" id="3.80.10.10">
    <property type="entry name" value="Ribonuclease Inhibitor"/>
    <property type="match status" value="1"/>
</dbReference>